<organism evidence="1 2">
    <name type="scientific">Linnemannia exigua</name>
    <dbReference type="NCBI Taxonomy" id="604196"/>
    <lineage>
        <taxon>Eukaryota</taxon>
        <taxon>Fungi</taxon>
        <taxon>Fungi incertae sedis</taxon>
        <taxon>Mucoromycota</taxon>
        <taxon>Mortierellomycotina</taxon>
        <taxon>Mortierellomycetes</taxon>
        <taxon>Mortierellales</taxon>
        <taxon>Mortierellaceae</taxon>
        <taxon>Linnemannia</taxon>
    </lineage>
</organism>
<proteinExistence type="predicted"/>
<evidence type="ECO:0000313" key="1">
    <source>
        <dbReference type="EMBL" id="KAG0248919.1"/>
    </source>
</evidence>
<protein>
    <submittedName>
        <fullName evidence="1">Uncharacterized protein</fullName>
    </submittedName>
</protein>
<accession>A0AAD4D1N5</accession>
<feature type="non-terminal residue" evidence="1">
    <location>
        <position position="61"/>
    </location>
</feature>
<comment type="caution">
    <text evidence="1">The sequence shown here is derived from an EMBL/GenBank/DDBJ whole genome shotgun (WGS) entry which is preliminary data.</text>
</comment>
<gene>
    <name evidence="1" type="ORF">BGZ95_007790</name>
</gene>
<dbReference type="AlphaFoldDB" id="A0AAD4D1N5"/>
<reference evidence="1" key="1">
    <citation type="journal article" date="2020" name="Fungal Divers.">
        <title>Resolving the Mortierellaceae phylogeny through synthesis of multi-gene phylogenetics and phylogenomics.</title>
        <authorList>
            <person name="Vandepol N."/>
            <person name="Liber J."/>
            <person name="Desiro A."/>
            <person name="Na H."/>
            <person name="Kennedy M."/>
            <person name="Barry K."/>
            <person name="Grigoriev I.V."/>
            <person name="Miller A.N."/>
            <person name="O'Donnell K."/>
            <person name="Stajich J.E."/>
            <person name="Bonito G."/>
        </authorList>
    </citation>
    <scope>NUCLEOTIDE SEQUENCE</scope>
    <source>
        <strain evidence="1">NRRL 28262</strain>
    </source>
</reference>
<name>A0AAD4D1N5_9FUNG</name>
<dbReference type="EMBL" id="JAAAIL010003895">
    <property type="protein sequence ID" value="KAG0248919.1"/>
    <property type="molecule type" value="Genomic_DNA"/>
</dbReference>
<sequence length="61" mass="6640">MHSQGHVQAVRPVLHNGLSALTGATPTDADISHIDTHPDPSAGMEIVLWSDIRMMFKDAVY</sequence>
<keyword evidence="2" id="KW-1185">Reference proteome</keyword>
<evidence type="ECO:0000313" key="2">
    <source>
        <dbReference type="Proteomes" id="UP001194580"/>
    </source>
</evidence>
<dbReference type="Proteomes" id="UP001194580">
    <property type="component" value="Unassembled WGS sequence"/>
</dbReference>